<dbReference type="InterPro" id="IPR002104">
    <property type="entry name" value="Integrase_catalytic"/>
</dbReference>
<dbReference type="PROSITE" id="PS51898">
    <property type="entry name" value="TYR_RECOMBINASE"/>
    <property type="match status" value="1"/>
</dbReference>
<evidence type="ECO:0000256" key="1">
    <source>
        <dbReference type="ARBA" id="ARBA00008857"/>
    </source>
</evidence>
<evidence type="ECO:0000256" key="2">
    <source>
        <dbReference type="ARBA" id="ARBA00023125"/>
    </source>
</evidence>
<reference evidence="7 8" key="1">
    <citation type="submission" date="2021-06" db="EMBL/GenBank/DDBJ databases">
        <title>Genome-based taxonomic framework of Microbacterium strains isolated from marine environment, the description of four new species and reclassification of four preexisting species.</title>
        <authorList>
            <person name="Lee S.D."/>
            <person name="Kim S.-M."/>
            <person name="Byeon Y.-S."/>
            <person name="Yang H.L."/>
            <person name="Kim I.S."/>
        </authorList>
    </citation>
    <scope>NUCLEOTIDE SEQUENCE [LARGE SCALE GENOMIC DNA]</scope>
    <source>
        <strain evidence="7 8">SSW1-49</strain>
    </source>
</reference>
<dbReference type="Gene3D" id="1.10.443.10">
    <property type="entry name" value="Intergrase catalytic core"/>
    <property type="match status" value="1"/>
</dbReference>
<evidence type="ECO:0000313" key="8">
    <source>
        <dbReference type="Proteomes" id="UP001300096"/>
    </source>
</evidence>
<dbReference type="InterPro" id="IPR050090">
    <property type="entry name" value="Tyrosine_recombinase_XerCD"/>
</dbReference>
<dbReference type="Pfam" id="PF00589">
    <property type="entry name" value="Phage_integrase"/>
    <property type="match status" value="1"/>
</dbReference>
<evidence type="ECO:0000256" key="4">
    <source>
        <dbReference type="PROSITE-ProRule" id="PRU01248"/>
    </source>
</evidence>
<organism evidence="7 8">
    <name type="scientific">Microbacterium croceum</name>
    <dbReference type="NCBI Taxonomy" id="2851645"/>
    <lineage>
        <taxon>Bacteria</taxon>
        <taxon>Bacillati</taxon>
        <taxon>Actinomycetota</taxon>
        <taxon>Actinomycetes</taxon>
        <taxon>Micrococcales</taxon>
        <taxon>Microbacteriaceae</taxon>
        <taxon>Microbacterium</taxon>
    </lineage>
</organism>
<dbReference type="PANTHER" id="PTHR30349:SF41">
    <property type="entry name" value="INTEGRASE_RECOMBINASE PROTEIN MJ0367-RELATED"/>
    <property type="match status" value="1"/>
</dbReference>
<dbReference type="Proteomes" id="UP001300096">
    <property type="component" value="Unassembled WGS sequence"/>
</dbReference>
<dbReference type="SUPFAM" id="SSF56349">
    <property type="entry name" value="DNA breaking-rejoining enzymes"/>
    <property type="match status" value="1"/>
</dbReference>
<evidence type="ECO:0000259" key="5">
    <source>
        <dbReference type="PROSITE" id="PS51898"/>
    </source>
</evidence>
<evidence type="ECO:0000313" key="7">
    <source>
        <dbReference type="EMBL" id="MCK2035675.1"/>
    </source>
</evidence>
<dbReference type="InterPro" id="IPR013762">
    <property type="entry name" value="Integrase-like_cat_sf"/>
</dbReference>
<dbReference type="InterPro" id="IPR011010">
    <property type="entry name" value="DNA_brk_join_enz"/>
</dbReference>
<dbReference type="PANTHER" id="PTHR30349">
    <property type="entry name" value="PHAGE INTEGRASE-RELATED"/>
    <property type="match status" value="1"/>
</dbReference>
<dbReference type="PROSITE" id="PS51900">
    <property type="entry name" value="CB"/>
    <property type="match status" value="1"/>
</dbReference>
<feature type="domain" description="Core-binding (CB)" evidence="6">
    <location>
        <begin position="69"/>
        <end position="163"/>
    </location>
</feature>
<dbReference type="Gene3D" id="1.10.150.130">
    <property type="match status" value="1"/>
</dbReference>
<keyword evidence="3" id="KW-0233">DNA recombination</keyword>
<accession>A0ABT0FC86</accession>
<evidence type="ECO:0000259" key="6">
    <source>
        <dbReference type="PROSITE" id="PS51900"/>
    </source>
</evidence>
<name>A0ABT0FC86_9MICO</name>
<dbReference type="InterPro" id="IPR044068">
    <property type="entry name" value="CB"/>
</dbReference>
<evidence type="ECO:0000256" key="3">
    <source>
        <dbReference type="ARBA" id="ARBA00023172"/>
    </source>
</evidence>
<comment type="similarity">
    <text evidence="1">Belongs to the 'phage' integrase family.</text>
</comment>
<sequence length="394" mass="43208">MSKKVWIADRWRGEKTGTGLRWQVVWIDPDTKREKSKSFKKKADADRHQTFIEHSLRSDTYLSPEVAALTVADAAEAWMKSKKRIKPAARRKYRDDLDNYALPRWGHLPLSAVKRPDIEAWISDLADGTAPRRADAKAFSGVLSPASIDGIFTVLNASFRYAVREGWIRQNPATGVETPKAKTEPVIFLTHPELEALIDGTRQAGNLSDAVMVAVMGNIGLRPGEAVALDVADVDIPAKRIYVSKTVTLDDDRRHVIGDSPKTAAGIRAVPIPPHLLDDLNALTEGRDDGDPLFTSPRGDRLNLYNWRARNWTKAKQAAGAPAGLTPKGLRHTAASLAIAAGADVLVVQRMLGHASATETLNTYAKLWPDRLNEVTAAMSRARTHALSEVSKLG</sequence>
<protein>
    <submittedName>
        <fullName evidence="7">Tyrosine-type recombinase/integrase</fullName>
    </submittedName>
</protein>
<dbReference type="RefSeq" id="WP_247629090.1">
    <property type="nucleotide sequence ID" value="NZ_JAHWXN010000001.1"/>
</dbReference>
<comment type="caution">
    <text evidence="7">The sequence shown here is derived from an EMBL/GenBank/DDBJ whole genome shotgun (WGS) entry which is preliminary data.</text>
</comment>
<dbReference type="CDD" id="cd01189">
    <property type="entry name" value="INT_ICEBs1_C_like"/>
    <property type="match status" value="1"/>
</dbReference>
<gene>
    <name evidence="7" type="ORF">KZC51_05955</name>
</gene>
<keyword evidence="2 4" id="KW-0238">DNA-binding</keyword>
<feature type="domain" description="Tyr recombinase" evidence="5">
    <location>
        <begin position="184"/>
        <end position="377"/>
    </location>
</feature>
<dbReference type="EMBL" id="JAHWXN010000001">
    <property type="protein sequence ID" value="MCK2035675.1"/>
    <property type="molecule type" value="Genomic_DNA"/>
</dbReference>
<proteinExistence type="inferred from homology"/>
<keyword evidence="8" id="KW-1185">Reference proteome</keyword>
<dbReference type="InterPro" id="IPR010998">
    <property type="entry name" value="Integrase_recombinase_N"/>
</dbReference>